<protein>
    <submittedName>
        <fullName evidence="2">Uncharacterized protein</fullName>
    </submittedName>
</protein>
<keyword evidence="1" id="KW-1133">Transmembrane helix</keyword>
<accession>A0A3M8S705</accession>
<dbReference type="EMBL" id="RIZI01000060">
    <property type="protein sequence ID" value="RNF76727.1"/>
    <property type="molecule type" value="Genomic_DNA"/>
</dbReference>
<organism evidence="2">
    <name type="scientific">Acidithiobacillus sulfuriphilus</name>
    <dbReference type="NCBI Taxonomy" id="1867749"/>
    <lineage>
        <taxon>Bacteria</taxon>
        <taxon>Pseudomonadati</taxon>
        <taxon>Pseudomonadota</taxon>
        <taxon>Acidithiobacillia</taxon>
        <taxon>Acidithiobacillales</taxon>
        <taxon>Acidithiobacillaceae</taxon>
        <taxon>Acidithiobacillus</taxon>
    </lineage>
</organism>
<proteinExistence type="predicted"/>
<evidence type="ECO:0000313" key="2">
    <source>
        <dbReference type="EMBL" id="RNF76727.1"/>
    </source>
</evidence>
<evidence type="ECO:0000256" key="1">
    <source>
        <dbReference type="SAM" id="Phobius"/>
    </source>
</evidence>
<comment type="caution">
    <text evidence="2">The sequence shown here is derived from an EMBL/GenBank/DDBJ whole genome shotgun (WGS) entry which is preliminary data.</text>
</comment>
<dbReference type="AlphaFoldDB" id="A0A3M8S705"/>
<sequence length="89" mass="9625">MNNRLIDRPLAEGDAYSFMTLRSFSEDLGSLYRDGTKITGKLFLEYFLDEWSWVLSAVALVMLVGAGADGVGVLGEDPLPCWAGGHGSP</sequence>
<reference evidence="2" key="1">
    <citation type="submission" date="2018-10" db="EMBL/GenBank/DDBJ databases">
        <title>Acidithiobacillus sulfuriphilus sp. nov.: an extremely acidophilic sulfur-oxidizing chemolithotroph isolated from a neutral pH environment.</title>
        <authorList>
            <person name="Falagan C."/>
            <person name="Moya-Beltran A."/>
            <person name="Quatrini R."/>
            <person name="Johnson D.B."/>
        </authorList>
    </citation>
    <scope>NUCLEOTIDE SEQUENCE [LARGE SCALE GENOMIC DNA]</scope>
    <source>
        <strain evidence="2">CJ-2</strain>
    </source>
</reference>
<name>A0A3M8S705_9PROT</name>
<keyword evidence="1" id="KW-0472">Membrane</keyword>
<gene>
    <name evidence="2" type="ORF">EC580_00620</name>
</gene>
<feature type="transmembrane region" description="Helical" evidence="1">
    <location>
        <begin position="51"/>
        <end position="74"/>
    </location>
</feature>
<keyword evidence="1" id="KW-0812">Transmembrane</keyword>